<keyword evidence="2" id="KW-1185">Reference proteome</keyword>
<proteinExistence type="predicted"/>
<protein>
    <submittedName>
        <fullName evidence="1">Uncharacterized protein</fullName>
    </submittedName>
</protein>
<reference evidence="1" key="1">
    <citation type="submission" date="2023-05" db="EMBL/GenBank/DDBJ databases">
        <authorList>
            <person name="Stuckert A."/>
        </authorList>
    </citation>
    <scope>NUCLEOTIDE SEQUENCE</scope>
</reference>
<comment type="caution">
    <text evidence="1">The sequence shown here is derived from an EMBL/GenBank/DDBJ whole genome shotgun (WGS) entry which is preliminary data.</text>
</comment>
<accession>A0ABN9BL53</accession>
<evidence type="ECO:0000313" key="1">
    <source>
        <dbReference type="EMBL" id="CAI9548235.1"/>
    </source>
</evidence>
<dbReference type="EMBL" id="CATNWA010004616">
    <property type="protein sequence ID" value="CAI9548235.1"/>
    <property type="molecule type" value="Genomic_DNA"/>
</dbReference>
<sequence>MVQPKMIGSTYLPLSKDPTCQFRKDLVALVKKGKDNKILNIKEALYLVPDVCRLPVIYTLPKMHKDPLNPPGRPIVNGIQSVMSRMGQYIDIFLQPLVIKTKAYLRDT</sequence>
<organism evidence="1 2">
    <name type="scientific">Staurois parvus</name>
    <dbReference type="NCBI Taxonomy" id="386267"/>
    <lineage>
        <taxon>Eukaryota</taxon>
        <taxon>Metazoa</taxon>
        <taxon>Chordata</taxon>
        <taxon>Craniata</taxon>
        <taxon>Vertebrata</taxon>
        <taxon>Euteleostomi</taxon>
        <taxon>Amphibia</taxon>
        <taxon>Batrachia</taxon>
        <taxon>Anura</taxon>
        <taxon>Neobatrachia</taxon>
        <taxon>Ranoidea</taxon>
        <taxon>Ranidae</taxon>
        <taxon>Staurois</taxon>
    </lineage>
</organism>
<name>A0ABN9BL53_9NEOB</name>
<evidence type="ECO:0000313" key="2">
    <source>
        <dbReference type="Proteomes" id="UP001162483"/>
    </source>
</evidence>
<gene>
    <name evidence="1" type="ORF">SPARVUS_LOCUS3118735</name>
</gene>
<dbReference type="Proteomes" id="UP001162483">
    <property type="component" value="Unassembled WGS sequence"/>
</dbReference>
<feature type="non-terminal residue" evidence="1">
    <location>
        <position position="108"/>
    </location>
</feature>